<dbReference type="Gene3D" id="3.80.10.10">
    <property type="entry name" value="Ribonuclease Inhibitor"/>
    <property type="match status" value="1"/>
</dbReference>
<dbReference type="InterPro" id="IPR032675">
    <property type="entry name" value="LRR_dom_sf"/>
</dbReference>
<dbReference type="OrthoDB" id="10690430at2759"/>
<proteinExistence type="predicted"/>
<reference evidence="1 2" key="1">
    <citation type="journal article" date="2016" name="Mol. Biol. Evol.">
        <title>Comparative Genomics of Early-Diverging Mushroom-Forming Fungi Provides Insights into the Origins of Lignocellulose Decay Capabilities.</title>
        <authorList>
            <person name="Nagy L.G."/>
            <person name="Riley R."/>
            <person name="Tritt A."/>
            <person name="Adam C."/>
            <person name="Daum C."/>
            <person name="Floudas D."/>
            <person name="Sun H."/>
            <person name="Yadav J.S."/>
            <person name="Pangilinan J."/>
            <person name="Larsson K.H."/>
            <person name="Matsuura K."/>
            <person name="Barry K."/>
            <person name="Labutti K."/>
            <person name="Kuo R."/>
            <person name="Ohm R.A."/>
            <person name="Bhattacharya S.S."/>
            <person name="Shirouzu T."/>
            <person name="Yoshinaga Y."/>
            <person name="Martin F.M."/>
            <person name="Grigoriev I.V."/>
            <person name="Hibbett D.S."/>
        </authorList>
    </citation>
    <scope>NUCLEOTIDE SEQUENCE [LARGE SCALE GENOMIC DNA]</scope>
    <source>
        <strain evidence="1 2">HHB10207 ss-3</strain>
    </source>
</reference>
<gene>
    <name evidence="1" type="ORF">SISSUDRAFT_215106</name>
</gene>
<sequence>MYTYRGTMICETAQNIIATQECQPSLREEPVTLLRAAALRLRNEMKKLNDTFSAAIANVSERSNLHTQIARLPEELVLSIFTHASEASPKIGFNRLVYPYNSDPPRSFSQWATLLKICRSWSNTVRDFPRAWTSIDMSWPAFAIENHSRLSKNTPLRIWWDDMDKQATAASRWITDRMQSVEYLHLATGQVPLWDAEHVAVERFLSESLSSHARKLRTLRVMMGTPSDCRIPISLPDLAELNISHLRLQHSWCNKCFPPRLQTLYVRITSAVVHVTTREIYEILVDCPLLESCEFDISGDAPESWRSLAETSEIPIRLPHLRTLGLGLFPSSHIDWIYERIMPDILASVSISTPSELDEVMPFSIPSRLHDHCSRAYSLRISGPEIVYQLHDQFKHSIEQTYDHWTSPEIFPDFASVIKLFGSLQQLIIDHYIPSHHTAFVLALRSLNHLSDLRLRGCQTNLVNLLPDLCEREPLVCQKLQSLTLRDNRDWSWGMTPDDPVYITGKKVARGRLEKLLKLRLEQDIPLQNLVLSEGDWWADDLGEWRQLVGGVVDVVRSRDAW</sequence>
<dbReference type="Proteomes" id="UP000076798">
    <property type="component" value="Unassembled WGS sequence"/>
</dbReference>
<dbReference type="SUPFAM" id="SSF52047">
    <property type="entry name" value="RNI-like"/>
    <property type="match status" value="1"/>
</dbReference>
<dbReference type="EMBL" id="KV428155">
    <property type="protein sequence ID" value="KZT35028.1"/>
    <property type="molecule type" value="Genomic_DNA"/>
</dbReference>
<evidence type="ECO:0000313" key="1">
    <source>
        <dbReference type="EMBL" id="KZT35028.1"/>
    </source>
</evidence>
<dbReference type="AlphaFoldDB" id="A0A166A738"/>
<evidence type="ECO:0000313" key="2">
    <source>
        <dbReference type="Proteomes" id="UP000076798"/>
    </source>
</evidence>
<protein>
    <recommendedName>
        <fullName evidence="3">F-box domain-containing protein</fullName>
    </recommendedName>
</protein>
<keyword evidence="2" id="KW-1185">Reference proteome</keyword>
<accession>A0A166A738</accession>
<evidence type="ECO:0008006" key="3">
    <source>
        <dbReference type="Google" id="ProtNLM"/>
    </source>
</evidence>
<organism evidence="1 2">
    <name type="scientific">Sistotremastrum suecicum HHB10207 ss-3</name>
    <dbReference type="NCBI Taxonomy" id="1314776"/>
    <lineage>
        <taxon>Eukaryota</taxon>
        <taxon>Fungi</taxon>
        <taxon>Dikarya</taxon>
        <taxon>Basidiomycota</taxon>
        <taxon>Agaricomycotina</taxon>
        <taxon>Agaricomycetes</taxon>
        <taxon>Sistotremastrales</taxon>
        <taxon>Sistotremastraceae</taxon>
        <taxon>Sistotremastrum</taxon>
    </lineage>
</organism>
<name>A0A166A738_9AGAM</name>